<dbReference type="Proteomes" id="UP000028824">
    <property type="component" value="Unassembled WGS sequence"/>
</dbReference>
<organism evidence="2 3">
    <name type="scientific">Paenirhodobacter enshiensis</name>
    <dbReference type="NCBI Taxonomy" id="1105367"/>
    <lineage>
        <taxon>Bacteria</taxon>
        <taxon>Pseudomonadati</taxon>
        <taxon>Pseudomonadota</taxon>
        <taxon>Alphaproteobacteria</taxon>
        <taxon>Rhodobacterales</taxon>
        <taxon>Rhodobacter group</taxon>
        <taxon>Paenirhodobacter</taxon>
    </lineage>
</organism>
<dbReference type="CDD" id="cd07313">
    <property type="entry name" value="terB_like_2"/>
    <property type="match status" value="1"/>
</dbReference>
<proteinExistence type="predicted"/>
<evidence type="ECO:0000313" key="3">
    <source>
        <dbReference type="Proteomes" id="UP000028824"/>
    </source>
</evidence>
<dbReference type="OrthoDB" id="5402150at2"/>
<evidence type="ECO:0000259" key="1">
    <source>
        <dbReference type="Pfam" id="PF05099"/>
    </source>
</evidence>
<gene>
    <name evidence="2" type="ORF">CG50_03670</name>
</gene>
<sequence>MFRALFDLLTAPARPGLSADDATLALAVLLVRLARADDHYDTPERAHIDRILMRRRGISHPEAQAIRTEAETAERDAPDTVRFTRVLKERIAYEDRIEVIEALWDVALSDNERSPGEEALIRLVANLLGVADRDSALARQRIARGEV</sequence>
<dbReference type="InterPro" id="IPR007791">
    <property type="entry name" value="DjlA_N"/>
</dbReference>
<dbReference type="eggNOG" id="COG4103">
    <property type="taxonomic scope" value="Bacteria"/>
</dbReference>
<dbReference type="InterPro" id="IPR029024">
    <property type="entry name" value="TerB-like"/>
</dbReference>
<dbReference type="RefSeq" id="WP_036633961.1">
    <property type="nucleotide sequence ID" value="NZ_JFZB01000001.1"/>
</dbReference>
<comment type="caution">
    <text evidence="2">The sequence shown here is derived from an EMBL/GenBank/DDBJ whole genome shotgun (WGS) entry which is preliminary data.</text>
</comment>
<dbReference type="Gene3D" id="1.10.3680.10">
    <property type="entry name" value="TerB-like"/>
    <property type="match status" value="1"/>
</dbReference>
<feature type="domain" description="Co-chaperone DjlA N-terminal" evidence="1">
    <location>
        <begin position="24"/>
        <end position="140"/>
    </location>
</feature>
<evidence type="ECO:0000313" key="2">
    <source>
        <dbReference type="EMBL" id="KFI30809.1"/>
    </source>
</evidence>
<keyword evidence="3" id="KW-1185">Reference proteome</keyword>
<dbReference type="SUPFAM" id="SSF158682">
    <property type="entry name" value="TerB-like"/>
    <property type="match status" value="1"/>
</dbReference>
<reference evidence="2 3" key="1">
    <citation type="submission" date="2014-03" db="EMBL/GenBank/DDBJ databases">
        <title>Genome of Paenirhodobacter enshiensis DW2-9.</title>
        <authorList>
            <person name="Wang D."/>
            <person name="Wang G."/>
        </authorList>
    </citation>
    <scope>NUCLEOTIDE SEQUENCE [LARGE SCALE GENOMIC DNA]</scope>
    <source>
        <strain evidence="2 3">DW2-9</strain>
    </source>
</reference>
<dbReference type="Pfam" id="PF05099">
    <property type="entry name" value="TerB"/>
    <property type="match status" value="1"/>
</dbReference>
<protein>
    <recommendedName>
        <fullName evidence="1">Co-chaperone DjlA N-terminal domain-containing protein</fullName>
    </recommendedName>
</protein>
<name>A0A086Y959_9RHOB</name>
<dbReference type="EMBL" id="JFZB01000001">
    <property type="protein sequence ID" value="KFI30809.1"/>
    <property type="molecule type" value="Genomic_DNA"/>
</dbReference>
<accession>A0A086Y959</accession>
<dbReference type="STRING" id="1105367.CG50_03670"/>
<dbReference type="AlphaFoldDB" id="A0A086Y959"/>